<dbReference type="PROSITE" id="PS50211">
    <property type="entry name" value="DENN"/>
    <property type="match status" value="1"/>
</dbReference>
<name>A0ABD2QB68_9PLAT</name>
<dbReference type="InterPro" id="IPR051942">
    <property type="entry name" value="DENN_domain_containing_2"/>
</dbReference>
<protein>
    <recommendedName>
        <fullName evidence="1">UDENN domain-containing protein</fullName>
    </recommendedName>
</protein>
<proteinExistence type="predicted"/>
<evidence type="ECO:0000313" key="2">
    <source>
        <dbReference type="EMBL" id="KAL3316648.1"/>
    </source>
</evidence>
<dbReference type="EMBL" id="JBJKFK010000504">
    <property type="protein sequence ID" value="KAL3316648.1"/>
    <property type="molecule type" value="Genomic_DNA"/>
</dbReference>
<gene>
    <name evidence="2" type="ORF">Ciccas_004696</name>
</gene>
<dbReference type="InterPro" id="IPR001194">
    <property type="entry name" value="cDENN_dom"/>
</dbReference>
<dbReference type="PANTHER" id="PTHR15288">
    <property type="entry name" value="DENN DOMAIN-CONTAINING PROTEIN 2"/>
    <property type="match status" value="1"/>
</dbReference>
<evidence type="ECO:0000259" key="1">
    <source>
        <dbReference type="PROSITE" id="PS50211"/>
    </source>
</evidence>
<dbReference type="InterPro" id="IPR043153">
    <property type="entry name" value="DENN_C"/>
</dbReference>
<dbReference type="Pfam" id="PF02141">
    <property type="entry name" value="DENN"/>
    <property type="match status" value="1"/>
</dbReference>
<dbReference type="AlphaFoldDB" id="A0ABD2QB68"/>
<dbReference type="PANTHER" id="PTHR15288:SF0">
    <property type="entry name" value="UDENN DOMAIN-CONTAINING PROTEIN"/>
    <property type="match status" value="1"/>
</dbReference>
<accession>A0ABD2QB68</accession>
<keyword evidence="3" id="KW-1185">Reference proteome</keyword>
<comment type="caution">
    <text evidence="2">The sequence shown here is derived from an EMBL/GenBank/DDBJ whole genome shotgun (WGS) entry which is preliminary data.</text>
</comment>
<sequence>MACIIITMPLNWCHSIFTVLPDSTLEFLECPTPYIAGIHRSMVEIAKPLLPSNVILLDLDEKKLFSSEMVQESLFPESFIGWAHSILKTKKEYSKSDMEKQITRACVGQPIMRIVAAILYSYQLAFTLNGSEYTFNTSTFVNRFPKMTRFNRAFARTSMLQDVSKPRNSLLLHAELVTVTGLD</sequence>
<evidence type="ECO:0000313" key="3">
    <source>
        <dbReference type="Proteomes" id="UP001626550"/>
    </source>
</evidence>
<feature type="domain" description="UDENN" evidence="1">
    <location>
        <begin position="1"/>
        <end position="175"/>
    </location>
</feature>
<dbReference type="Proteomes" id="UP001626550">
    <property type="component" value="Unassembled WGS sequence"/>
</dbReference>
<reference evidence="2 3" key="1">
    <citation type="submission" date="2024-11" db="EMBL/GenBank/DDBJ databases">
        <title>Adaptive evolution of stress response genes in parasites aligns with host niche diversity.</title>
        <authorList>
            <person name="Hahn C."/>
            <person name="Resl P."/>
        </authorList>
    </citation>
    <scope>NUCLEOTIDE SEQUENCE [LARGE SCALE GENOMIC DNA]</scope>
    <source>
        <strain evidence="2">EGGRZ-B1_66</strain>
        <tissue evidence="2">Body</tissue>
    </source>
</reference>
<dbReference type="Gene3D" id="3.40.50.11500">
    <property type="match status" value="1"/>
</dbReference>
<organism evidence="2 3">
    <name type="scientific">Cichlidogyrus casuarinus</name>
    <dbReference type="NCBI Taxonomy" id="1844966"/>
    <lineage>
        <taxon>Eukaryota</taxon>
        <taxon>Metazoa</taxon>
        <taxon>Spiralia</taxon>
        <taxon>Lophotrochozoa</taxon>
        <taxon>Platyhelminthes</taxon>
        <taxon>Monogenea</taxon>
        <taxon>Monopisthocotylea</taxon>
        <taxon>Dactylogyridea</taxon>
        <taxon>Ancyrocephalidae</taxon>
        <taxon>Cichlidogyrus</taxon>
    </lineage>
</organism>
<dbReference type="InterPro" id="IPR037516">
    <property type="entry name" value="Tripartite_DENN"/>
</dbReference>